<organism evidence="2 3">
    <name type="scientific">Helicobacter bilis</name>
    <dbReference type="NCBI Taxonomy" id="37372"/>
    <lineage>
        <taxon>Bacteria</taxon>
        <taxon>Pseudomonadati</taxon>
        <taxon>Campylobacterota</taxon>
        <taxon>Epsilonproteobacteria</taxon>
        <taxon>Campylobacterales</taxon>
        <taxon>Helicobacteraceae</taxon>
        <taxon>Helicobacter</taxon>
    </lineage>
</organism>
<dbReference type="AlphaFoldDB" id="A0A6D2C640"/>
<dbReference type="InterPro" id="IPR011652">
    <property type="entry name" value="MORN_2"/>
</dbReference>
<feature type="signal peptide" evidence="1">
    <location>
        <begin position="1"/>
        <end position="28"/>
    </location>
</feature>
<comment type="caution">
    <text evidence="2">The sequence shown here is derived from an EMBL/GenBank/DDBJ whole genome shotgun (WGS) entry which is preliminary data.</text>
</comment>
<accession>A0A6D2C640</accession>
<proteinExistence type="predicted"/>
<dbReference type="Gene3D" id="2.20.110.10">
    <property type="entry name" value="Histone H3 K4-specific methyltransferase SET7/9 N-terminal domain"/>
    <property type="match status" value="1"/>
</dbReference>
<dbReference type="Pfam" id="PF07661">
    <property type="entry name" value="MORN_2"/>
    <property type="match status" value="3"/>
</dbReference>
<protein>
    <submittedName>
        <fullName evidence="2">Toxin-antitoxin system YwqK family antitoxin</fullName>
    </submittedName>
</protein>
<dbReference type="SUPFAM" id="SSF82185">
    <property type="entry name" value="Histone H3 K4-specific methyltransferase SET7/9 N-terminal domain"/>
    <property type="match status" value="1"/>
</dbReference>
<reference evidence="2 3" key="1">
    <citation type="journal article" date="2014" name="Genome Announc.">
        <title>Draft genome sequences of eight enterohepatic helicobacter species isolated from both laboratory and wild rodents.</title>
        <authorList>
            <person name="Sheh A."/>
            <person name="Shen Z."/>
            <person name="Fox J.G."/>
        </authorList>
    </citation>
    <scope>NUCLEOTIDE SEQUENCE [LARGE SCALE GENOMIC DNA]</scope>
    <source>
        <strain evidence="2 3">Missouri</strain>
    </source>
</reference>
<evidence type="ECO:0000313" key="2">
    <source>
        <dbReference type="EMBL" id="TLE03787.1"/>
    </source>
</evidence>
<feature type="chain" id="PRO_5030150925" evidence="1">
    <location>
        <begin position="29"/>
        <end position="206"/>
    </location>
</feature>
<dbReference type="Proteomes" id="UP000029870">
    <property type="component" value="Unassembled WGS sequence"/>
</dbReference>
<gene>
    <name evidence="2" type="ORF">LS77_008030</name>
</gene>
<name>A0A6D2C640_9HELI</name>
<evidence type="ECO:0000256" key="1">
    <source>
        <dbReference type="SAM" id="SignalP"/>
    </source>
</evidence>
<evidence type="ECO:0000313" key="3">
    <source>
        <dbReference type="Proteomes" id="UP000029870"/>
    </source>
</evidence>
<dbReference type="Gene3D" id="3.90.930.1">
    <property type="match status" value="1"/>
</dbReference>
<dbReference type="EMBL" id="JRPH02000025">
    <property type="protein sequence ID" value="TLE03787.1"/>
    <property type="molecule type" value="Genomic_DNA"/>
</dbReference>
<sequence>MRFGKLMGKNLFLSMILCSVASFSFLHADNLKECESEEDKKAGCVEKQYYDSGNLKEETLYQNGVKHGMEKTYHESGNLKYEIIYKNGKIDGIYKSYYEGNLFQESTFKSGIRHGITKVYNVISGNLVVETSYKSDQKDGIQKHYYPSGDILAEIPYTNGKVNSIVKFYDKGKKLIWQANAHLTRLTNEIDEFEIGGDYWYDICKQ</sequence>
<keyword evidence="1" id="KW-0732">Signal</keyword>